<organism evidence="1 2">
    <name type="scientific">Sphingomonas vulcanisoli</name>
    <dbReference type="NCBI Taxonomy" id="1658060"/>
    <lineage>
        <taxon>Bacteria</taxon>
        <taxon>Pseudomonadati</taxon>
        <taxon>Pseudomonadota</taxon>
        <taxon>Alphaproteobacteria</taxon>
        <taxon>Sphingomonadales</taxon>
        <taxon>Sphingomonadaceae</taxon>
        <taxon>Sphingomonas</taxon>
    </lineage>
</organism>
<keyword evidence="2" id="KW-1185">Reference proteome</keyword>
<comment type="caution">
    <text evidence="1">The sequence shown here is derived from an EMBL/GenBank/DDBJ whole genome shotgun (WGS) entry which is preliminary data.</text>
</comment>
<accession>A0ABX0TU74</accession>
<dbReference type="InterPro" id="IPR021463">
    <property type="entry name" value="Methyltransf_34"/>
</dbReference>
<evidence type="ECO:0008006" key="3">
    <source>
        <dbReference type="Google" id="ProtNLM"/>
    </source>
</evidence>
<dbReference type="RefSeq" id="WP_167072551.1">
    <property type="nucleotide sequence ID" value="NZ_JAAOZC010000002.1"/>
</dbReference>
<proteinExistence type="predicted"/>
<evidence type="ECO:0000313" key="2">
    <source>
        <dbReference type="Proteomes" id="UP000727456"/>
    </source>
</evidence>
<name>A0ABX0TU74_9SPHN</name>
<gene>
    <name evidence="1" type="ORF">FHS31_001310</name>
</gene>
<dbReference type="Pfam" id="PF11312">
    <property type="entry name" value="Methyltransf_34"/>
    <property type="match status" value="1"/>
</dbReference>
<sequence length="286" mass="32456">MRSEFEKALRKLHRQGKKQFGDDWIARLQQRRAKLEGSYATLYEQNRDPIAYAPLSAQTAYVFAYAPTRAEYTRQYLLRHRMAMNAPIFTRDRVEVVSFGGGPASELVGLIRYLEDEAAGEPVTAIEYIVYDKDGDWDEVATKIAAAINTEIEITTRYEATDAASRTKMSAVDLSNTDLVICSYIMSELARLEVADRIADNFRAALGRMKLGSKIVFIDNMHPIVIKYFQSCKLVSGLTQRNDDGDPIVCNFPKMTGTFEQLSQLLEWVPRTDLRSVSKLIVRTNM</sequence>
<dbReference type="EMBL" id="JAAOZC010000002">
    <property type="protein sequence ID" value="NIJ07714.1"/>
    <property type="molecule type" value="Genomic_DNA"/>
</dbReference>
<protein>
    <recommendedName>
        <fullName evidence="3">Class I SAM-dependent methyltransferase</fullName>
    </recommendedName>
</protein>
<dbReference type="Proteomes" id="UP000727456">
    <property type="component" value="Unassembled WGS sequence"/>
</dbReference>
<evidence type="ECO:0000313" key="1">
    <source>
        <dbReference type="EMBL" id="NIJ07714.1"/>
    </source>
</evidence>
<reference evidence="1 2" key="1">
    <citation type="submission" date="2020-03" db="EMBL/GenBank/DDBJ databases">
        <title>Genomic Encyclopedia of Type Strains, Phase III (KMG-III): the genomes of soil and plant-associated and newly described type strains.</title>
        <authorList>
            <person name="Whitman W."/>
        </authorList>
    </citation>
    <scope>NUCLEOTIDE SEQUENCE [LARGE SCALE GENOMIC DNA]</scope>
    <source>
        <strain evidence="1 2">CECT 8804</strain>
    </source>
</reference>